<evidence type="ECO:0000313" key="2">
    <source>
        <dbReference type="Proteomes" id="UP000886667"/>
    </source>
</evidence>
<accession>A0A9E4N749</accession>
<name>A0A9E4N749_9GAMM</name>
<reference evidence="1" key="1">
    <citation type="journal article" date="2021" name="Proc. Natl. Acad. Sci. U.S.A.">
        <title>Global biogeography of chemosynthetic symbionts reveals both localized and globally distributed symbiont groups. .</title>
        <authorList>
            <person name="Osvatic J.T."/>
            <person name="Wilkins L.G.E."/>
            <person name="Leibrecht L."/>
            <person name="Leray M."/>
            <person name="Zauner S."/>
            <person name="Polzin J."/>
            <person name="Camacho Y."/>
            <person name="Gros O."/>
            <person name="van Gils J.A."/>
            <person name="Eisen J.A."/>
            <person name="Petersen J.M."/>
            <person name="Yuen B."/>
        </authorList>
    </citation>
    <scope>NUCLEOTIDE SEQUENCE</scope>
    <source>
        <strain evidence="1">MAGclacostrist064TRANS</strain>
    </source>
</reference>
<dbReference type="Proteomes" id="UP000886667">
    <property type="component" value="Unassembled WGS sequence"/>
</dbReference>
<protein>
    <submittedName>
        <fullName evidence="1">Uncharacterized protein</fullName>
    </submittedName>
</protein>
<proteinExistence type="predicted"/>
<sequence length="177" mass="20632">MFGTKQKKRTESDLRQKFTKLGVDELEFCIEDEQDANANPRLAPLVLFHNIWKGVLSKGDNEWFSDSISQFESRQSSQGSSEEMWPEEQELFSALNAVAKSGIDLKHINTLIRQNQESLLQHVAYTLSDCYSDEEEFQDVYWAVFETDKNQKPLRPMNVLHQYYGLVDPEREMEDES</sequence>
<dbReference type="AlphaFoldDB" id="A0A9E4N749"/>
<organism evidence="1 2">
    <name type="scientific">Candidatus Thiodiazotropha taylori</name>
    <dbReference type="NCBI Taxonomy" id="2792791"/>
    <lineage>
        <taxon>Bacteria</taxon>
        <taxon>Pseudomonadati</taxon>
        <taxon>Pseudomonadota</taxon>
        <taxon>Gammaproteobacteria</taxon>
        <taxon>Chromatiales</taxon>
        <taxon>Sedimenticolaceae</taxon>
        <taxon>Candidatus Thiodiazotropha</taxon>
    </lineage>
</organism>
<dbReference type="EMBL" id="JAEPCM010000772">
    <property type="protein sequence ID" value="MCG7948713.1"/>
    <property type="molecule type" value="Genomic_DNA"/>
</dbReference>
<evidence type="ECO:0000313" key="1">
    <source>
        <dbReference type="EMBL" id="MCG7948713.1"/>
    </source>
</evidence>
<gene>
    <name evidence="1" type="ORF">JAZ07_20420</name>
</gene>
<comment type="caution">
    <text evidence="1">The sequence shown here is derived from an EMBL/GenBank/DDBJ whole genome shotgun (WGS) entry which is preliminary data.</text>
</comment>